<keyword evidence="3" id="KW-0964">Secreted</keyword>
<dbReference type="OrthoDB" id="9632485at2759"/>
<dbReference type="Proteomes" id="UP000694398">
    <property type="component" value="Unassembled WGS sequence"/>
</dbReference>
<evidence type="ECO:0000256" key="7">
    <source>
        <dbReference type="ARBA" id="ARBA00038619"/>
    </source>
</evidence>
<dbReference type="OMA" id="SATNSCH"/>
<evidence type="ECO:0000256" key="10">
    <source>
        <dbReference type="RuleBase" id="RU003618"/>
    </source>
</evidence>
<reference evidence="12" key="2">
    <citation type="submission" date="2025-09" db="UniProtKB">
        <authorList>
            <consortium name="Ensembl"/>
        </authorList>
    </citation>
    <scope>IDENTIFICATION</scope>
</reference>
<dbReference type="GeneTree" id="ENSGT00950000182818"/>
<evidence type="ECO:0000313" key="12">
    <source>
        <dbReference type="Ensembl" id="ENSCLAP00000005917.1"/>
    </source>
</evidence>
<evidence type="ECO:0000256" key="9">
    <source>
        <dbReference type="ARBA" id="ARBA00043262"/>
    </source>
</evidence>
<keyword evidence="4 10" id="KW-0372">Hormone</keyword>
<dbReference type="GO" id="GO:0008284">
    <property type="term" value="P:positive regulation of cell population proliferation"/>
    <property type="evidence" value="ECO:0007669"/>
    <property type="project" value="TreeGrafter"/>
</dbReference>
<comment type="similarity">
    <text evidence="2 10">Belongs to the somatotropin/prolactin family.</text>
</comment>
<feature type="signal peptide" evidence="11">
    <location>
        <begin position="1"/>
        <end position="29"/>
    </location>
</feature>
<dbReference type="Gene3D" id="1.20.1250.10">
    <property type="match status" value="1"/>
</dbReference>
<organism evidence="12 13">
    <name type="scientific">Chinchilla lanigera</name>
    <name type="common">Long-tailed chinchilla</name>
    <name type="synonym">Chinchilla villidera</name>
    <dbReference type="NCBI Taxonomy" id="34839"/>
    <lineage>
        <taxon>Eukaryota</taxon>
        <taxon>Metazoa</taxon>
        <taxon>Chordata</taxon>
        <taxon>Craniata</taxon>
        <taxon>Vertebrata</taxon>
        <taxon>Euteleostomi</taxon>
        <taxon>Mammalia</taxon>
        <taxon>Eutheria</taxon>
        <taxon>Euarchontoglires</taxon>
        <taxon>Glires</taxon>
        <taxon>Rodentia</taxon>
        <taxon>Hystricomorpha</taxon>
        <taxon>Chinchillidae</taxon>
        <taxon>Chinchilla</taxon>
    </lineage>
</organism>
<dbReference type="Pfam" id="PF00103">
    <property type="entry name" value="Hormone_1"/>
    <property type="match status" value="1"/>
</dbReference>
<comment type="subunit">
    <text evidence="7">Interacts with PRLR.</text>
</comment>
<sequence length="228" mass="26767">MINNMHGRGKGSLLLLFLMSSQLLWKNEAVQTDCPKDSTCWVLRRRLIDRAIILSMFMPQFSQQLLQTFEKKYSRGPFFFLPARSKCHTLPITFPAEHEQALMMQPKDTVKMLIRLLQSWNDPLFHLHHEAHSLPEFRDALRNKIIIIAEKVNQLQEYLKKLASKIDPEITANVDHAISSELLFLQSTKEEYRLFAFHKLLRCLNTDLHKIHNYFMSLKCQVISNDNC</sequence>
<gene>
    <name evidence="12" type="primary">LOC102014478</name>
</gene>
<evidence type="ECO:0000256" key="6">
    <source>
        <dbReference type="ARBA" id="ARBA00037239"/>
    </source>
</evidence>
<evidence type="ECO:0000256" key="1">
    <source>
        <dbReference type="ARBA" id="ARBA00004613"/>
    </source>
</evidence>
<evidence type="ECO:0000256" key="5">
    <source>
        <dbReference type="ARBA" id="ARBA00023157"/>
    </source>
</evidence>
<dbReference type="Ensembl" id="ENSCLAT00000006018.1">
    <property type="protein sequence ID" value="ENSCLAP00000005917.1"/>
    <property type="gene ID" value="ENSCLAG00000004191.1"/>
</dbReference>
<evidence type="ECO:0000256" key="2">
    <source>
        <dbReference type="ARBA" id="ARBA00008474"/>
    </source>
</evidence>
<evidence type="ECO:0000313" key="13">
    <source>
        <dbReference type="Proteomes" id="UP000694398"/>
    </source>
</evidence>
<dbReference type="PRINTS" id="PR00836">
    <property type="entry name" value="SOMATOTROPIN"/>
</dbReference>
<name>A0A8C2V0P4_CHILA</name>
<evidence type="ECO:0000256" key="11">
    <source>
        <dbReference type="SAM" id="SignalP"/>
    </source>
</evidence>
<dbReference type="GeneID" id="102014478"/>
<comment type="subcellular location">
    <subcellularLocation>
        <location evidence="1 10">Secreted</location>
    </subcellularLocation>
</comment>
<dbReference type="GO" id="GO:0031667">
    <property type="term" value="P:response to nutrient levels"/>
    <property type="evidence" value="ECO:0007669"/>
    <property type="project" value="TreeGrafter"/>
</dbReference>
<dbReference type="AlphaFoldDB" id="A0A8C2V0P4"/>
<proteinExistence type="inferred from homology"/>
<feature type="chain" id="PRO_5034374102" description="Prolactin" evidence="11">
    <location>
        <begin position="30"/>
        <end position="228"/>
    </location>
</feature>
<keyword evidence="13" id="KW-1185">Reference proteome</keyword>
<keyword evidence="9" id="KW-0421">Lactation</keyword>
<dbReference type="PANTHER" id="PTHR11417">
    <property type="entry name" value="SOMATOTROPIN,PROLACTIN"/>
    <property type="match status" value="1"/>
</dbReference>
<evidence type="ECO:0000256" key="4">
    <source>
        <dbReference type="ARBA" id="ARBA00022702"/>
    </source>
</evidence>
<dbReference type="GO" id="GO:0007595">
    <property type="term" value="P:lactation"/>
    <property type="evidence" value="ECO:0007669"/>
    <property type="project" value="UniProtKB-KW"/>
</dbReference>
<comment type="function">
    <text evidence="6">Prolactin acts primarily on the mammary gland by promoting lactation.</text>
</comment>
<dbReference type="GO" id="GO:0005179">
    <property type="term" value="F:hormone activity"/>
    <property type="evidence" value="ECO:0007669"/>
    <property type="project" value="UniProtKB-KW"/>
</dbReference>
<dbReference type="RefSeq" id="XP_005388029.1">
    <property type="nucleotide sequence ID" value="XM_005387972.1"/>
</dbReference>
<accession>A0A8C2V0P4</accession>
<dbReference type="GO" id="GO:0005615">
    <property type="term" value="C:extracellular space"/>
    <property type="evidence" value="ECO:0007669"/>
    <property type="project" value="TreeGrafter"/>
</dbReference>
<keyword evidence="5" id="KW-1015">Disulfide bond</keyword>
<evidence type="ECO:0000256" key="3">
    <source>
        <dbReference type="ARBA" id="ARBA00022525"/>
    </source>
</evidence>
<reference evidence="12" key="1">
    <citation type="submission" date="2025-08" db="UniProtKB">
        <authorList>
            <consortium name="Ensembl"/>
        </authorList>
    </citation>
    <scope>IDENTIFICATION</scope>
</reference>
<dbReference type="PANTHER" id="PTHR11417:SF5">
    <property type="entry name" value="PROLACTIN"/>
    <property type="match status" value="1"/>
</dbReference>
<dbReference type="GO" id="GO:0046427">
    <property type="term" value="P:positive regulation of receptor signaling pathway via JAK-STAT"/>
    <property type="evidence" value="ECO:0007669"/>
    <property type="project" value="TreeGrafter"/>
</dbReference>
<protein>
    <recommendedName>
        <fullName evidence="8">Prolactin</fullName>
    </recommendedName>
</protein>
<dbReference type="InterPro" id="IPR001400">
    <property type="entry name" value="Somatotropin/Prolactin"/>
</dbReference>
<dbReference type="InterPro" id="IPR009079">
    <property type="entry name" value="4_helix_cytokine-like_core"/>
</dbReference>
<evidence type="ECO:0000256" key="8">
    <source>
        <dbReference type="ARBA" id="ARBA00041065"/>
    </source>
</evidence>
<dbReference type="SUPFAM" id="SSF47266">
    <property type="entry name" value="4-helical cytokines"/>
    <property type="match status" value="1"/>
</dbReference>
<keyword evidence="11" id="KW-0732">Signal</keyword>